<evidence type="ECO:0000256" key="1">
    <source>
        <dbReference type="ARBA" id="ARBA00023015"/>
    </source>
</evidence>
<dbReference type="InterPro" id="IPR029062">
    <property type="entry name" value="Class_I_gatase-like"/>
</dbReference>
<dbReference type="CDD" id="cd03137">
    <property type="entry name" value="GATase1_AraC_1"/>
    <property type="match status" value="1"/>
</dbReference>
<evidence type="ECO:0000256" key="2">
    <source>
        <dbReference type="ARBA" id="ARBA00023163"/>
    </source>
</evidence>
<dbReference type="GO" id="GO:0043565">
    <property type="term" value="F:sequence-specific DNA binding"/>
    <property type="evidence" value="ECO:0007669"/>
    <property type="project" value="InterPro"/>
</dbReference>
<keyword evidence="5" id="KW-1185">Reference proteome</keyword>
<dbReference type="Gene3D" id="1.10.10.60">
    <property type="entry name" value="Homeodomain-like"/>
    <property type="match status" value="1"/>
</dbReference>
<dbReference type="AlphaFoldDB" id="A0A840RJ96"/>
<dbReference type="EMBL" id="JACHHN010000011">
    <property type="protein sequence ID" value="MBB5193385.1"/>
    <property type="molecule type" value="Genomic_DNA"/>
</dbReference>
<dbReference type="InterPro" id="IPR052158">
    <property type="entry name" value="INH-QAR"/>
</dbReference>
<evidence type="ECO:0000313" key="4">
    <source>
        <dbReference type="EMBL" id="MBB5193385.1"/>
    </source>
</evidence>
<dbReference type="GO" id="GO:0003700">
    <property type="term" value="F:DNA-binding transcription factor activity"/>
    <property type="evidence" value="ECO:0007669"/>
    <property type="project" value="InterPro"/>
</dbReference>
<evidence type="ECO:0000259" key="3">
    <source>
        <dbReference type="PROSITE" id="PS01124"/>
    </source>
</evidence>
<sequence length="339" mass="37255">MQRVLFVIPPQAHLLDLAGPAQMLATVPEMGIAPLPLVYVGAARETPSFQGVGLGPLQPLPGQLRTGDVVIVVGSKQHPDSQEQSANAQIVRWLREVATPALPEIRLASVCTGAFFLGAAGLLDGRSCTTHHSHLTRLQRLCPTARVLAERMLVEDGPLLTSAGVSAGIDLALHLLAQQFGAGIAIRIARDNLVPFRRLEKDPALDAQLQYRNHQHALIHQVQDFLADQPAFDQPYDDLARRFAVSYRHLARLFQQACGVPLKQYHQQLRLGLARQLLRDSRWPVERVAERCGFASPQAFRAAWRQVEPLSPTAWRTAERLVGAVTIPSLPGANRIMSK</sequence>
<proteinExistence type="predicted"/>
<dbReference type="PANTHER" id="PTHR43130">
    <property type="entry name" value="ARAC-FAMILY TRANSCRIPTIONAL REGULATOR"/>
    <property type="match status" value="1"/>
</dbReference>
<dbReference type="Proteomes" id="UP000543030">
    <property type="component" value="Unassembled WGS sequence"/>
</dbReference>
<dbReference type="Pfam" id="PF12833">
    <property type="entry name" value="HTH_18"/>
    <property type="match status" value="1"/>
</dbReference>
<feature type="domain" description="HTH araC/xylS-type" evidence="3">
    <location>
        <begin position="220"/>
        <end position="318"/>
    </location>
</feature>
<dbReference type="InterPro" id="IPR018060">
    <property type="entry name" value="HTH_AraC"/>
</dbReference>
<dbReference type="InterPro" id="IPR009057">
    <property type="entry name" value="Homeodomain-like_sf"/>
</dbReference>
<dbReference type="Pfam" id="PF01965">
    <property type="entry name" value="DJ-1_PfpI"/>
    <property type="match status" value="1"/>
</dbReference>
<organism evidence="4 5">
    <name type="scientific">Silvimonas terrae</name>
    <dbReference type="NCBI Taxonomy" id="300266"/>
    <lineage>
        <taxon>Bacteria</taxon>
        <taxon>Pseudomonadati</taxon>
        <taxon>Pseudomonadota</taxon>
        <taxon>Betaproteobacteria</taxon>
        <taxon>Neisseriales</taxon>
        <taxon>Chitinibacteraceae</taxon>
        <taxon>Silvimonas</taxon>
    </lineage>
</organism>
<dbReference type="SMART" id="SM00342">
    <property type="entry name" value="HTH_ARAC"/>
    <property type="match status" value="1"/>
</dbReference>
<reference evidence="4 5" key="1">
    <citation type="submission" date="2020-08" db="EMBL/GenBank/DDBJ databases">
        <title>Genomic Encyclopedia of Type Strains, Phase IV (KMG-IV): sequencing the most valuable type-strain genomes for metagenomic binning, comparative biology and taxonomic classification.</title>
        <authorList>
            <person name="Goeker M."/>
        </authorList>
    </citation>
    <scope>NUCLEOTIDE SEQUENCE [LARGE SCALE GENOMIC DNA]</scope>
    <source>
        <strain evidence="4 5">DSM 18233</strain>
    </source>
</reference>
<dbReference type="PROSITE" id="PS01124">
    <property type="entry name" value="HTH_ARAC_FAMILY_2"/>
    <property type="match status" value="1"/>
</dbReference>
<dbReference type="SUPFAM" id="SSF52317">
    <property type="entry name" value="Class I glutamine amidotransferase-like"/>
    <property type="match status" value="1"/>
</dbReference>
<evidence type="ECO:0000313" key="5">
    <source>
        <dbReference type="Proteomes" id="UP000543030"/>
    </source>
</evidence>
<accession>A0A840RJ96</accession>
<gene>
    <name evidence="4" type="ORF">HNQ50_004142</name>
</gene>
<keyword evidence="1" id="KW-0805">Transcription regulation</keyword>
<dbReference type="SUPFAM" id="SSF46689">
    <property type="entry name" value="Homeodomain-like"/>
    <property type="match status" value="2"/>
</dbReference>
<dbReference type="PANTHER" id="PTHR43130:SF3">
    <property type="entry name" value="HTH-TYPE TRANSCRIPTIONAL REGULATOR RV1931C"/>
    <property type="match status" value="1"/>
</dbReference>
<dbReference type="InterPro" id="IPR002818">
    <property type="entry name" value="DJ-1/PfpI"/>
</dbReference>
<keyword evidence="2" id="KW-0804">Transcription</keyword>
<name>A0A840RJ96_9NEIS</name>
<protein>
    <submittedName>
        <fullName evidence="4">Transcriptional regulator GlxA family with amidase domain</fullName>
    </submittedName>
</protein>
<comment type="caution">
    <text evidence="4">The sequence shown here is derived from an EMBL/GenBank/DDBJ whole genome shotgun (WGS) entry which is preliminary data.</text>
</comment>
<dbReference type="Gene3D" id="3.40.50.880">
    <property type="match status" value="1"/>
</dbReference>
<dbReference type="RefSeq" id="WP_184103033.1">
    <property type="nucleotide sequence ID" value="NZ_JACHHN010000011.1"/>
</dbReference>